<dbReference type="EMBL" id="LAZR01012098">
    <property type="protein sequence ID" value="KKM42240.1"/>
    <property type="molecule type" value="Genomic_DNA"/>
</dbReference>
<proteinExistence type="predicted"/>
<reference evidence="1" key="1">
    <citation type="journal article" date="2015" name="Nature">
        <title>Complex archaea that bridge the gap between prokaryotes and eukaryotes.</title>
        <authorList>
            <person name="Spang A."/>
            <person name="Saw J.H."/>
            <person name="Jorgensen S.L."/>
            <person name="Zaremba-Niedzwiedzka K."/>
            <person name="Martijn J."/>
            <person name="Lind A.E."/>
            <person name="van Eijk R."/>
            <person name="Schleper C."/>
            <person name="Guy L."/>
            <person name="Ettema T.J."/>
        </authorList>
    </citation>
    <scope>NUCLEOTIDE SEQUENCE</scope>
</reference>
<name>A0A0F9LMJ0_9ZZZZ</name>
<accession>A0A0F9LMJ0</accession>
<comment type="caution">
    <text evidence="1">The sequence shown here is derived from an EMBL/GenBank/DDBJ whole genome shotgun (WGS) entry which is preliminary data.</text>
</comment>
<organism evidence="1">
    <name type="scientific">marine sediment metagenome</name>
    <dbReference type="NCBI Taxonomy" id="412755"/>
    <lineage>
        <taxon>unclassified sequences</taxon>
        <taxon>metagenomes</taxon>
        <taxon>ecological metagenomes</taxon>
    </lineage>
</organism>
<gene>
    <name evidence="1" type="ORF">LCGC14_1563260</name>
</gene>
<sequence>MGRRRKYCSYQPYFDYIGVSERERREWNKEEEEQEKKMNLPFDKIHDPLSSWGRLIFPWFGKDGDGKRRWLALFYIKKTFLKKGIRRTDKYGFHNCRIYGN</sequence>
<dbReference type="AlphaFoldDB" id="A0A0F9LMJ0"/>
<protein>
    <submittedName>
        <fullName evidence="1">Uncharacterized protein</fullName>
    </submittedName>
</protein>
<evidence type="ECO:0000313" key="1">
    <source>
        <dbReference type="EMBL" id="KKM42240.1"/>
    </source>
</evidence>